<name>A0A061B7N9_RHOTO</name>
<evidence type="ECO:0000256" key="1">
    <source>
        <dbReference type="SAM" id="MobiDB-lite"/>
    </source>
</evidence>
<feature type="compositionally biased region" description="Basic and acidic residues" evidence="1">
    <location>
        <begin position="208"/>
        <end position="217"/>
    </location>
</feature>
<dbReference type="OrthoDB" id="2524978at2759"/>
<dbReference type="EMBL" id="LK052942">
    <property type="protein sequence ID" value="CDR42913.1"/>
    <property type="molecule type" value="Genomic_DNA"/>
</dbReference>
<protein>
    <submittedName>
        <fullName evidence="2">RHTO0S07e05424g1_1</fullName>
    </submittedName>
</protein>
<evidence type="ECO:0000313" key="2">
    <source>
        <dbReference type="EMBL" id="CDR42913.1"/>
    </source>
</evidence>
<feature type="compositionally biased region" description="Low complexity" evidence="1">
    <location>
        <begin position="168"/>
        <end position="189"/>
    </location>
</feature>
<feature type="compositionally biased region" description="Polar residues" evidence="1">
    <location>
        <begin position="285"/>
        <end position="299"/>
    </location>
</feature>
<proteinExistence type="predicted"/>
<gene>
    <name evidence="2" type="ORF">RHTO0S_07e05424g</name>
</gene>
<feature type="compositionally biased region" description="Pro residues" evidence="1">
    <location>
        <begin position="337"/>
        <end position="349"/>
    </location>
</feature>
<organism evidence="2">
    <name type="scientific">Rhodotorula toruloides</name>
    <name type="common">Yeast</name>
    <name type="synonym">Rhodosporidium toruloides</name>
    <dbReference type="NCBI Taxonomy" id="5286"/>
    <lineage>
        <taxon>Eukaryota</taxon>
        <taxon>Fungi</taxon>
        <taxon>Dikarya</taxon>
        <taxon>Basidiomycota</taxon>
        <taxon>Pucciniomycotina</taxon>
        <taxon>Microbotryomycetes</taxon>
        <taxon>Sporidiobolales</taxon>
        <taxon>Sporidiobolaceae</taxon>
        <taxon>Rhodotorula</taxon>
    </lineage>
</organism>
<dbReference type="AlphaFoldDB" id="A0A061B7N9"/>
<feature type="region of interest" description="Disordered" evidence="1">
    <location>
        <begin position="160"/>
        <end position="370"/>
    </location>
</feature>
<accession>A0A061B7N9</accession>
<reference evidence="2" key="1">
    <citation type="journal article" date="2014" name="Genome Announc.">
        <title>Draft genome sequence of Rhodosporidium toruloides CECT1137, an oleaginous yeast of biotechnological interest.</title>
        <authorList>
            <person name="Morin N."/>
            <person name="Calcas X."/>
            <person name="Devillers H."/>
            <person name="Durrens P."/>
            <person name="Sherman D.J."/>
            <person name="Nicaud J.-M."/>
            <person name="Neuveglise C."/>
        </authorList>
    </citation>
    <scope>NUCLEOTIDE SEQUENCE</scope>
    <source>
        <strain evidence="2">CECT1137</strain>
    </source>
</reference>
<sequence length="370" mass="41827">MPNQRSSTRSMPCAEMLKEVVRLMNAHNPHAPLGLTPIEQEDVNRYMQLAWNHRREGKLLPNGSSEHEWPPTEAMLEHWPRTHRVEWIEEVVSIEFVRDQAIKRVKQQSTDILFDPSTKALPFVKRSGRKHPETHRFTVADCLAGFHHFHDAPGGFAEQEGGGFYVHPSGRPSSTHSSPISSPVAASPPRLTSRVSGYWGEMPADMSEAGRAHREGRPTSSHSAHHRPQLEERPASPARHGEQHAYEAYPAPPRHQGQGEGSASSAWERVGRRQNSVEAQELFRHNSQPPNHLHQTNTLPVPPSHALHHFRSNPDMPYRAYTDPTQHATQHHHQEGPLPPHPAHVPQPRTPGLHHRVLRKASGFFKSSRR</sequence>
<feature type="compositionally biased region" description="Basic and acidic residues" evidence="1">
    <location>
        <begin position="228"/>
        <end position="245"/>
    </location>
</feature>